<evidence type="ECO:0000256" key="2">
    <source>
        <dbReference type="SAM" id="MobiDB-lite"/>
    </source>
</evidence>
<sequence>MLDASKSSSSYEPLSRTDNGNKTPLQARRGYIAIYVGEEAERYEVPVENLRFPPLQELIKQSRDYDLDSKIDGPITSRLLLTVNSLTLLPIFTINIANGVGLLSGAIQLTFHACYYKVTLKDEDDDKPVKELQPLAADAKA</sequence>
<dbReference type="GO" id="GO:0009733">
    <property type="term" value="P:response to auxin"/>
    <property type="evidence" value="ECO:0007669"/>
    <property type="project" value="InterPro"/>
</dbReference>
<gene>
    <name evidence="3" type="ORF">GH714_010575</name>
</gene>
<evidence type="ECO:0000313" key="3">
    <source>
        <dbReference type="EMBL" id="KAF2308557.1"/>
    </source>
</evidence>
<feature type="region of interest" description="Disordered" evidence="2">
    <location>
        <begin position="1"/>
        <end position="23"/>
    </location>
</feature>
<comment type="similarity">
    <text evidence="1">Belongs to the ARG7 family.</text>
</comment>
<dbReference type="AlphaFoldDB" id="A0A6A6M6U1"/>
<evidence type="ECO:0000313" key="4">
    <source>
        <dbReference type="Proteomes" id="UP000467840"/>
    </source>
</evidence>
<organism evidence="3 4">
    <name type="scientific">Hevea brasiliensis</name>
    <name type="common">Para rubber tree</name>
    <name type="synonym">Siphonia brasiliensis</name>
    <dbReference type="NCBI Taxonomy" id="3981"/>
    <lineage>
        <taxon>Eukaryota</taxon>
        <taxon>Viridiplantae</taxon>
        <taxon>Streptophyta</taxon>
        <taxon>Embryophyta</taxon>
        <taxon>Tracheophyta</taxon>
        <taxon>Spermatophyta</taxon>
        <taxon>Magnoliopsida</taxon>
        <taxon>eudicotyledons</taxon>
        <taxon>Gunneridae</taxon>
        <taxon>Pentapetalae</taxon>
        <taxon>rosids</taxon>
        <taxon>fabids</taxon>
        <taxon>Malpighiales</taxon>
        <taxon>Euphorbiaceae</taxon>
        <taxon>Crotonoideae</taxon>
        <taxon>Micrandreae</taxon>
        <taxon>Hevea</taxon>
    </lineage>
</organism>
<protein>
    <submittedName>
        <fullName evidence="3">Uncharacterized protein</fullName>
    </submittedName>
</protein>
<accession>A0A6A6M6U1</accession>
<dbReference type="EMBL" id="JAAGAX010000007">
    <property type="protein sequence ID" value="KAF2308557.1"/>
    <property type="molecule type" value="Genomic_DNA"/>
</dbReference>
<evidence type="ECO:0000256" key="1">
    <source>
        <dbReference type="ARBA" id="ARBA00006974"/>
    </source>
</evidence>
<name>A0A6A6M6U1_HEVBR</name>
<proteinExistence type="inferred from homology"/>
<keyword evidence="4" id="KW-1185">Reference proteome</keyword>
<dbReference type="InterPro" id="IPR003676">
    <property type="entry name" value="SAUR_fam"/>
</dbReference>
<dbReference type="Pfam" id="PF02519">
    <property type="entry name" value="Auxin_inducible"/>
    <property type="match status" value="1"/>
</dbReference>
<comment type="caution">
    <text evidence="3">The sequence shown here is derived from an EMBL/GenBank/DDBJ whole genome shotgun (WGS) entry which is preliminary data.</text>
</comment>
<reference evidence="3 4" key="1">
    <citation type="journal article" date="2020" name="Mol. Plant">
        <title>The Chromosome-Based Rubber Tree Genome Provides New Insights into Spurge Genome Evolution and Rubber Biosynthesis.</title>
        <authorList>
            <person name="Liu J."/>
            <person name="Shi C."/>
            <person name="Shi C.C."/>
            <person name="Li W."/>
            <person name="Zhang Q.J."/>
            <person name="Zhang Y."/>
            <person name="Li K."/>
            <person name="Lu H.F."/>
            <person name="Shi C."/>
            <person name="Zhu S.T."/>
            <person name="Xiao Z.Y."/>
            <person name="Nan H."/>
            <person name="Yue Y."/>
            <person name="Zhu X.G."/>
            <person name="Wu Y."/>
            <person name="Hong X.N."/>
            <person name="Fan G.Y."/>
            <person name="Tong Y."/>
            <person name="Zhang D."/>
            <person name="Mao C.L."/>
            <person name="Liu Y.L."/>
            <person name="Hao S.J."/>
            <person name="Liu W.Q."/>
            <person name="Lv M.Q."/>
            <person name="Zhang H.B."/>
            <person name="Liu Y."/>
            <person name="Hu-Tang G.R."/>
            <person name="Wang J.P."/>
            <person name="Wang J.H."/>
            <person name="Sun Y.H."/>
            <person name="Ni S.B."/>
            <person name="Chen W.B."/>
            <person name="Zhang X.C."/>
            <person name="Jiao Y.N."/>
            <person name="Eichler E.E."/>
            <person name="Li G.H."/>
            <person name="Liu X."/>
            <person name="Gao L.Z."/>
        </authorList>
    </citation>
    <scope>NUCLEOTIDE SEQUENCE [LARGE SCALE GENOMIC DNA]</scope>
    <source>
        <strain evidence="4">cv. GT1</strain>
        <tissue evidence="3">Leaf</tissue>
    </source>
</reference>
<dbReference type="Proteomes" id="UP000467840">
    <property type="component" value="Chromosome 17"/>
</dbReference>